<reference evidence="2" key="1">
    <citation type="journal article" date="2020" name="Stud. Mycol.">
        <title>101 Dothideomycetes genomes: a test case for predicting lifestyles and emergence of pathogens.</title>
        <authorList>
            <person name="Haridas S."/>
            <person name="Albert R."/>
            <person name="Binder M."/>
            <person name="Bloem J."/>
            <person name="Labutti K."/>
            <person name="Salamov A."/>
            <person name="Andreopoulos B."/>
            <person name="Baker S."/>
            <person name="Barry K."/>
            <person name="Bills G."/>
            <person name="Bluhm B."/>
            <person name="Cannon C."/>
            <person name="Castanera R."/>
            <person name="Culley D."/>
            <person name="Daum C."/>
            <person name="Ezra D."/>
            <person name="Gonzalez J."/>
            <person name="Henrissat B."/>
            <person name="Kuo A."/>
            <person name="Liang C."/>
            <person name="Lipzen A."/>
            <person name="Lutzoni F."/>
            <person name="Magnuson J."/>
            <person name="Mondo S."/>
            <person name="Nolan M."/>
            <person name="Ohm R."/>
            <person name="Pangilinan J."/>
            <person name="Park H.-J."/>
            <person name="Ramirez L."/>
            <person name="Alfaro M."/>
            <person name="Sun H."/>
            <person name="Tritt A."/>
            <person name="Yoshinaga Y."/>
            <person name="Zwiers L.-H."/>
            <person name="Turgeon B."/>
            <person name="Goodwin S."/>
            <person name="Spatafora J."/>
            <person name="Crous P."/>
            <person name="Grigoriev I."/>
        </authorList>
    </citation>
    <scope>NUCLEOTIDE SEQUENCE</scope>
    <source>
        <strain evidence="2">HMLAC05119</strain>
    </source>
</reference>
<dbReference type="GO" id="GO:0005524">
    <property type="term" value="F:ATP binding"/>
    <property type="evidence" value="ECO:0007669"/>
    <property type="project" value="InterPro"/>
</dbReference>
<sequence length="375" mass="41766">MQPIIFGGLGDARSDVGTATNSSRVAESLLKIATDPTITLATSTYPYPTYLLIPGASMPDNTWFTPYRFPPSTCLSMGPSQGIVYAISDSAVVKLPFKYPVAKSLPTDNTIEQMHISLQSLAVANKESKFYNILANYQHPNLAQRLQSQLPIATRHKWIKQLVSAVAWLEQLGYTHRDLKVLNIGIDAHKQLQLFDFGSVRHRDDVGYTEQVVEDQFALATCIHFLASGIDLVAKAKSRVEARATLNMLKGGRAVVYEAAKEFEKVIQAGWAGDLPDFSSLSKGIGGFRDHTAVQLEEFSPDVQLNIDYSRIEEDYRWKEENSYRAAWKAKGYEVPDNIWDYQYPMGGCHQDAVNTALAAFRHFGWKAHEALSAA</sequence>
<organism evidence="2 3">
    <name type="scientific">Ampelomyces quisqualis</name>
    <name type="common">Powdery mildew agent</name>
    <dbReference type="NCBI Taxonomy" id="50730"/>
    <lineage>
        <taxon>Eukaryota</taxon>
        <taxon>Fungi</taxon>
        <taxon>Dikarya</taxon>
        <taxon>Ascomycota</taxon>
        <taxon>Pezizomycotina</taxon>
        <taxon>Dothideomycetes</taxon>
        <taxon>Pleosporomycetidae</taxon>
        <taxon>Pleosporales</taxon>
        <taxon>Pleosporineae</taxon>
        <taxon>Phaeosphaeriaceae</taxon>
        <taxon>Ampelomyces</taxon>
    </lineage>
</organism>
<name>A0A6A5QRB4_AMPQU</name>
<dbReference type="Pfam" id="PF00069">
    <property type="entry name" value="Pkinase"/>
    <property type="match status" value="1"/>
</dbReference>
<gene>
    <name evidence="2" type="ORF">BDU57DRAFT_528013</name>
</gene>
<evidence type="ECO:0000259" key="1">
    <source>
        <dbReference type="Pfam" id="PF00069"/>
    </source>
</evidence>
<dbReference type="GO" id="GO:0004672">
    <property type="term" value="F:protein kinase activity"/>
    <property type="evidence" value="ECO:0007669"/>
    <property type="project" value="InterPro"/>
</dbReference>
<accession>A0A6A5QRB4</accession>
<dbReference type="Gene3D" id="1.10.510.10">
    <property type="entry name" value="Transferase(Phosphotransferase) domain 1"/>
    <property type="match status" value="1"/>
</dbReference>
<dbReference type="InterPro" id="IPR011009">
    <property type="entry name" value="Kinase-like_dom_sf"/>
</dbReference>
<feature type="domain" description="Protein kinase" evidence="1">
    <location>
        <begin position="123"/>
        <end position="213"/>
    </location>
</feature>
<dbReference type="InterPro" id="IPR000719">
    <property type="entry name" value="Prot_kinase_dom"/>
</dbReference>
<dbReference type="SUPFAM" id="SSF56112">
    <property type="entry name" value="Protein kinase-like (PK-like)"/>
    <property type="match status" value="1"/>
</dbReference>
<dbReference type="OrthoDB" id="4062651at2759"/>
<dbReference type="EMBL" id="ML979134">
    <property type="protein sequence ID" value="KAF1917370.1"/>
    <property type="molecule type" value="Genomic_DNA"/>
</dbReference>
<evidence type="ECO:0000313" key="2">
    <source>
        <dbReference type="EMBL" id="KAF1917370.1"/>
    </source>
</evidence>
<dbReference type="AlphaFoldDB" id="A0A6A5QRB4"/>
<dbReference type="Proteomes" id="UP000800096">
    <property type="component" value="Unassembled WGS sequence"/>
</dbReference>
<protein>
    <recommendedName>
        <fullName evidence="1">Protein kinase domain-containing protein</fullName>
    </recommendedName>
</protein>
<keyword evidence="3" id="KW-1185">Reference proteome</keyword>
<proteinExistence type="predicted"/>
<evidence type="ECO:0000313" key="3">
    <source>
        <dbReference type="Proteomes" id="UP000800096"/>
    </source>
</evidence>